<sequence>MKKSLIMLFCICAGIVFGSLVAHLSKGVSWLSWLAYGMDFGITSPFVLDLSVLKLTIGAVFNLNISVIIFIVIAVLVGLGLIRRR</sequence>
<evidence type="ECO:0000313" key="2">
    <source>
        <dbReference type="EMBL" id="CDC75873.1"/>
    </source>
</evidence>
<reference evidence="3 5" key="2">
    <citation type="submission" date="2022-03" db="EMBL/GenBank/DDBJ databases">
        <title>Metagenome-assembled genomes from swine fecal metagenomes.</title>
        <authorList>
            <person name="Holman D.B."/>
            <person name="Kommadath A."/>
        </authorList>
    </citation>
    <scope>NUCLEOTIDE SEQUENCE [LARGE SCALE GENOMIC DNA]</scope>
    <source>
        <strain evidence="3">SUG147</strain>
    </source>
</reference>
<dbReference type="Proteomes" id="UP001139365">
    <property type="component" value="Unassembled WGS sequence"/>
</dbReference>
<dbReference type="EMBL" id="JALEMU010000053">
    <property type="protein sequence ID" value="MCI5755316.1"/>
    <property type="molecule type" value="Genomic_DNA"/>
</dbReference>
<keyword evidence="1" id="KW-1133">Transmembrane helix</keyword>
<keyword evidence="1" id="KW-0812">Transmembrane</keyword>
<dbReference type="AlphaFoldDB" id="R6TQZ2"/>
<feature type="transmembrane region" description="Helical" evidence="1">
    <location>
        <begin position="61"/>
        <end position="82"/>
    </location>
</feature>
<accession>R6TQZ2</accession>
<organism evidence="2 4">
    <name type="scientific">Candidatus Colimorpha enterica</name>
    <dbReference type="NCBI Taxonomy" id="3083063"/>
    <lineage>
        <taxon>Bacteria</taxon>
        <taxon>Pseudomonadati</taxon>
        <taxon>Bacteroidota</taxon>
        <taxon>Bacteroidia</taxon>
        <taxon>Bacteroidales</taxon>
        <taxon>Candidatus Colimorpha</taxon>
    </lineage>
</organism>
<keyword evidence="1" id="KW-0472">Membrane</keyword>
<evidence type="ECO:0000313" key="4">
    <source>
        <dbReference type="Proteomes" id="UP000017938"/>
    </source>
</evidence>
<dbReference type="Pfam" id="PF14209">
    <property type="entry name" value="DUF4321"/>
    <property type="match status" value="1"/>
</dbReference>
<evidence type="ECO:0000256" key="1">
    <source>
        <dbReference type="SAM" id="Phobius"/>
    </source>
</evidence>
<dbReference type="STRING" id="1263015.BN580_01987"/>
<proteinExistence type="predicted"/>
<reference evidence="2" key="1">
    <citation type="submission" date="2012-11" db="EMBL/GenBank/DDBJ databases">
        <title>Dependencies among metagenomic species, viruses, plasmids and units of genetic variation.</title>
        <authorList>
            <person name="Nielsen H.B."/>
            <person name="Almeida M."/>
            <person name="Juncker A.S."/>
            <person name="Rasmussen S."/>
            <person name="Li J."/>
            <person name="Sunagawa S."/>
            <person name="Plichta D."/>
            <person name="Gautier L."/>
            <person name="Le Chatelier E."/>
            <person name="Peletier E."/>
            <person name="Bonde I."/>
            <person name="Nielsen T."/>
            <person name="Manichanh C."/>
            <person name="Arumugam M."/>
            <person name="Batto J."/>
            <person name="Santos M.B.Q.D."/>
            <person name="Blom N."/>
            <person name="Borruel N."/>
            <person name="Burgdorf K.S."/>
            <person name="Boumezbeur F."/>
            <person name="Casellas F."/>
            <person name="Dore J."/>
            <person name="Guarner F."/>
            <person name="Hansen T."/>
            <person name="Hildebrand F."/>
            <person name="Kaas R.S."/>
            <person name="Kennedy S."/>
            <person name="Kristiansen K."/>
            <person name="Kultima J.R."/>
            <person name="Leonard P."/>
            <person name="Levenez F."/>
            <person name="Lund O."/>
            <person name="Moumen B."/>
            <person name="Le Paslier D."/>
            <person name="Pons N."/>
            <person name="Pedersen O."/>
            <person name="Prifti E."/>
            <person name="Qin J."/>
            <person name="Raes J."/>
            <person name="Tap J."/>
            <person name="Tims S."/>
            <person name="Ussery D.W."/>
            <person name="Yamada T."/>
            <person name="MetaHit consortium"/>
            <person name="Renault P."/>
            <person name="Sicheritz-Ponten T."/>
            <person name="Bork P."/>
            <person name="Wang J."/>
            <person name="Brunak S."/>
            <person name="Ehrlich S.D."/>
        </authorList>
    </citation>
    <scope>NUCLEOTIDE SEQUENCE [LARGE SCALE GENOMIC DNA]</scope>
</reference>
<comment type="caution">
    <text evidence="2">The sequence shown here is derived from an EMBL/GenBank/DDBJ whole genome shotgun (WGS) entry which is preliminary data.</text>
</comment>
<dbReference type="Proteomes" id="UP000017938">
    <property type="component" value="Unassembled WGS sequence"/>
</dbReference>
<protein>
    <submittedName>
        <fullName evidence="3">DUF4321 domain-containing protein</fullName>
    </submittedName>
</protein>
<evidence type="ECO:0000313" key="5">
    <source>
        <dbReference type="Proteomes" id="UP001139365"/>
    </source>
</evidence>
<dbReference type="EMBL" id="CBFW010000324">
    <property type="protein sequence ID" value="CDC75873.1"/>
    <property type="molecule type" value="Genomic_DNA"/>
</dbReference>
<dbReference type="InterPro" id="IPR025470">
    <property type="entry name" value="DUF4321"/>
</dbReference>
<evidence type="ECO:0000313" key="3">
    <source>
        <dbReference type="EMBL" id="MCI5755316.1"/>
    </source>
</evidence>
<gene>
    <name evidence="2" type="ORF">BN580_01987</name>
    <name evidence="3" type="ORF">MR241_03355</name>
</gene>
<name>R6TQZ2_9BACT</name>